<dbReference type="Gene3D" id="1.10.150.450">
    <property type="match status" value="1"/>
</dbReference>
<dbReference type="Proteomes" id="UP000013776">
    <property type="component" value="Unassembled WGS sequence"/>
</dbReference>
<dbReference type="SFLD" id="SFLDG01129">
    <property type="entry name" value="C1.5:_HAD__Beta-PGM__Phosphata"/>
    <property type="match status" value="1"/>
</dbReference>
<protein>
    <recommendedName>
        <fullName evidence="3">Pyrimidine 5'-nucleotidase</fullName>
    </recommendedName>
</protein>
<gene>
    <name evidence="1" type="ORF">TAPDE_003568</name>
</gene>
<dbReference type="InterPro" id="IPR010237">
    <property type="entry name" value="Pyr-5-nucltdase"/>
</dbReference>
<reference evidence="1 2" key="1">
    <citation type="journal article" date="2013" name="MBio">
        <title>Genome sequencing of the plant pathogen Taphrina deformans, the causal agent of peach leaf curl.</title>
        <authorList>
            <person name="Cisse O.H."/>
            <person name="Almeida J.M.G.C.F."/>
            <person name="Fonseca A."/>
            <person name="Kumar A.A."/>
            <person name="Salojaervi J."/>
            <person name="Overmyer K."/>
            <person name="Hauser P.M."/>
            <person name="Pagni M."/>
        </authorList>
    </citation>
    <scope>NUCLEOTIDE SEQUENCE [LARGE SCALE GENOMIC DNA]</scope>
    <source>
        <strain evidence="2">PYCC 5710 / ATCC 11124 / CBS 356.35 / IMI 108563 / JCM 9778 / NBRC 8474</strain>
    </source>
</reference>
<dbReference type="InterPro" id="IPR036412">
    <property type="entry name" value="HAD-like_sf"/>
</dbReference>
<comment type="caution">
    <text evidence="1">The sequence shown here is derived from an EMBL/GenBank/DDBJ whole genome shotgun (WGS) entry which is preliminary data.</text>
</comment>
<evidence type="ECO:0008006" key="3">
    <source>
        <dbReference type="Google" id="ProtNLM"/>
    </source>
</evidence>
<dbReference type="eggNOG" id="KOG3109">
    <property type="taxonomic scope" value="Eukaryota"/>
</dbReference>
<evidence type="ECO:0000313" key="2">
    <source>
        <dbReference type="Proteomes" id="UP000013776"/>
    </source>
</evidence>
<organism evidence="1 2">
    <name type="scientific">Taphrina deformans (strain PYCC 5710 / ATCC 11124 / CBS 356.35 / IMI 108563 / JCM 9778 / NBRC 8474)</name>
    <name type="common">Peach leaf curl fungus</name>
    <name type="synonym">Lalaria deformans</name>
    <dbReference type="NCBI Taxonomy" id="1097556"/>
    <lineage>
        <taxon>Eukaryota</taxon>
        <taxon>Fungi</taxon>
        <taxon>Dikarya</taxon>
        <taxon>Ascomycota</taxon>
        <taxon>Taphrinomycotina</taxon>
        <taxon>Taphrinomycetes</taxon>
        <taxon>Taphrinales</taxon>
        <taxon>Taphrinaceae</taxon>
        <taxon>Taphrina</taxon>
    </lineage>
</organism>
<sequence length="233" mass="27242">MTELPVFFFDLDNCLYSQKHGISQLMGEKIQDYFAKSLSLTTEDARQLHYRYYKDYGLALQGLIKHHQIDPMKYNAEVDDSLPLDQCLTKDPQLRQLLERIDRNKIRLWILTNAYINHARRVLKLLDVEDLFEGITFCDYAEGENLTCKPYPEFYERAMREAGIKDKDKCFFVDDSLTNVEGAVRFGWKETIHFKEPLDHPSGHRPPSKGISFKVIDSLNELSSIYPQFMSKS</sequence>
<dbReference type="InterPro" id="IPR023214">
    <property type="entry name" value="HAD_sf"/>
</dbReference>
<dbReference type="PANTHER" id="PTHR47438">
    <property type="entry name" value="PHOSPHATE METABOLISM PROTEIN 8-RELATED"/>
    <property type="match status" value="1"/>
</dbReference>
<dbReference type="OrthoDB" id="1065058at2759"/>
<dbReference type="NCBIfam" id="TIGR01993">
    <property type="entry name" value="Pyr-5-nucltdase"/>
    <property type="match status" value="1"/>
</dbReference>
<proteinExistence type="predicted"/>
<name>R4XCL4_TAPDE</name>
<dbReference type="GO" id="GO:0006206">
    <property type="term" value="P:pyrimidine nucleobase metabolic process"/>
    <property type="evidence" value="ECO:0007669"/>
    <property type="project" value="TreeGrafter"/>
</dbReference>
<dbReference type="NCBIfam" id="TIGR01509">
    <property type="entry name" value="HAD-SF-IA-v3"/>
    <property type="match status" value="1"/>
</dbReference>
<dbReference type="VEuPathDB" id="FungiDB:TAPDE_003568"/>
<dbReference type="InterPro" id="IPR006439">
    <property type="entry name" value="HAD-SF_hydro_IA"/>
</dbReference>
<dbReference type="AlphaFoldDB" id="R4XCL4"/>
<keyword evidence="2" id="KW-1185">Reference proteome</keyword>
<dbReference type="SFLD" id="SFLDS00003">
    <property type="entry name" value="Haloacid_Dehalogenase"/>
    <property type="match status" value="1"/>
</dbReference>
<dbReference type="InterPro" id="IPR052791">
    <property type="entry name" value="SSM1_domain"/>
</dbReference>
<dbReference type="GO" id="GO:0009166">
    <property type="term" value="P:nucleotide catabolic process"/>
    <property type="evidence" value="ECO:0007669"/>
    <property type="project" value="TreeGrafter"/>
</dbReference>
<dbReference type="Pfam" id="PF00702">
    <property type="entry name" value="Hydrolase"/>
    <property type="match status" value="1"/>
</dbReference>
<dbReference type="SFLD" id="SFLDG01132">
    <property type="entry name" value="C1.5.3:_5'-Nucleotidase_Like"/>
    <property type="match status" value="1"/>
</dbReference>
<evidence type="ECO:0000313" key="1">
    <source>
        <dbReference type="EMBL" id="CCG83358.1"/>
    </source>
</evidence>
<accession>R4XCL4</accession>
<dbReference type="GO" id="GO:0008252">
    <property type="term" value="F:nucleotidase activity"/>
    <property type="evidence" value="ECO:0007669"/>
    <property type="project" value="TreeGrafter"/>
</dbReference>
<dbReference type="EMBL" id="CAHR02000141">
    <property type="protein sequence ID" value="CCG83358.1"/>
    <property type="molecule type" value="Genomic_DNA"/>
</dbReference>
<dbReference type="SUPFAM" id="SSF56784">
    <property type="entry name" value="HAD-like"/>
    <property type="match status" value="1"/>
</dbReference>
<dbReference type="Gene3D" id="3.40.50.1000">
    <property type="entry name" value="HAD superfamily/HAD-like"/>
    <property type="match status" value="1"/>
</dbReference>
<dbReference type="PANTHER" id="PTHR47438:SF1">
    <property type="entry name" value="PHOSPHATE METABOLISM PROTEIN 8-RELATED"/>
    <property type="match status" value="1"/>
</dbReference>
<dbReference type="STRING" id="1097556.R4XCL4"/>